<comment type="caution">
    <text evidence="1">The sequence shown here is derived from an EMBL/GenBank/DDBJ whole genome shotgun (WGS) entry which is preliminary data.</text>
</comment>
<dbReference type="Proteomes" id="UP001461498">
    <property type="component" value="Unassembled WGS sequence"/>
</dbReference>
<sequence length="107" mass="12548">MSPSRLVLRKANECKIFLCALRQFHSTSMIFINLRETCDSGKCIKRNKIIEQFLQRKEGNYLQPKKKQICPSSFKEQKPLVPPFINMTLEKNCRIIAECKRTQKGEK</sequence>
<organism evidence="1 2">
    <name type="scientific">Rhynocoris fuscipes</name>
    <dbReference type="NCBI Taxonomy" id="488301"/>
    <lineage>
        <taxon>Eukaryota</taxon>
        <taxon>Metazoa</taxon>
        <taxon>Ecdysozoa</taxon>
        <taxon>Arthropoda</taxon>
        <taxon>Hexapoda</taxon>
        <taxon>Insecta</taxon>
        <taxon>Pterygota</taxon>
        <taxon>Neoptera</taxon>
        <taxon>Paraneoptera</taxon>
        <taxon>Hemiptera</taxon>
        <taxon>Heteroptera</taxon>
        <taxon>Panheteroptera</taxon>
        <taxon>Cimicomorpha</taxon>
        <taxon>Reduviidae</taxon>
        <taxon>Harpactorinae</taxon>
        <taxon>Harpactorini</taxon>
        <taxon>Rhynocoris</taxon>
    </lineage>
</organism>
<gene>
    <name evidence="1" type="ORF">O3M35_011302</name>
</gene>
<dbReference type="AlphaFoldDB" id="A0AAW1CX13"/>
<keyword evidence="2" id="KW-1185">Reference proteome</keyword>
<accession>A0AAW1CX13</accession>
<name>A0AAW1CX13_9HEMI</name>
<reference evidence="1 2" key="1">
    <citation type="submission" date="2022-12" db="EMBL/GenBank/DDBJ databases">
        <title>Chromosome-level genome assembly of true bugs.</title>
        <authorList>
            <person name="Ma L."/>
            <person name="Li H."/>
        </authorList>
    </citation>
    <scope>NUCLEOTIDE SEQUENCE [LARGE SCALE GENOMIC DNA]</scope>
    <source>
        <strain evidence="1">Lab_2022b</strain>
    </source>
</reference>
<protein>
    <submittedName>
        <fullName evidence="1">Uncharacterized protein</fullName>
    </submittedName>
</protein>
<evidence type="ECO:0000313" key="1">
    <source>
        <dbReference type="EMBL" id="KAK9502535.1"/>
    </source>
</evidence>
<evidence type="ECO:0000313" key="2">
    <source>
        <dbReference type="Proteomes" id="UP001461498"/>
    </source>
</evidence>
<dbReference type="EMBL" id="JAPXFL010000008">
    <property type="protein sequence ID" value="KAK9502535.1"/>
    <property type="molecule type" value="Genomic_DNA"/>
</dbReference>
<proteinExistence type="predicted"/>